<keyword evidence="4" id="KW-1185">Reference proteome</keyword>
<reference evidence="4" key="1">
    <citation type="journal article" date="2019" name="Int. J. Syst. Evol. Microbiol.">
        <title>The Global Catalogue of Microorganisms (GCM) 10K type strain sequencing project: providing services to taxonomists for standard genome sequencing and annotation.</title>
        <authorList>
            <consortium name="The Broad Institute Genomics Platform"/>
            <consortium name="The Broad Institute Genome Sequencing Center for Infectious Disease"/>
            <person name="Wu L."/>
            <person name="Ma J."/>
        </authorList>
    </citation>
    <scope>NUCLEOTIDE SEQUENCE [LARGE SCALE GENOMIC DNA]</scope>
    <source>
        <strain evidence="4">CCUG 66188</strain>
    </source>
</reference>
<dbReference type="Pfam" id="PF08818">
    <property type="entry name" value="DUF1801"/>
    <property type="match status" value="1"/>
</dbReference>
<keyword evidence="1" id="KW-0812">Transmembrane</keyword>
<evidence type="ECO:0000313" key="3">
    <source>
        <dbReference type="EMBL" id="MFC6761011.1"/>
    </source>
</evidence>
<evidence type="ECO:0000313" key="4">
    <source>
        <dbReference type="Proteomes" id="UP001596353"/>
    </source>
</evidence>
<dbReference type="InterPro" id="IPR014922">
    <property type="entry name" value="YdhG-like"/>
</dbReference>
<keyword evidence="1" id="KW-1133">Transmembrane helix</keyword>
<sequence length="246" mass="27361">MIGASARAEVAIAANGSAAAPARALRRDILRLFRMAWSFGLLLVVGMVASLCYPPIQFRAGCDHIFVRSRCDDRRPHFPRRGRPRRRHREAVELDAFFQRVTGWKPVLWRGGMLGYGTYDYTYASGRSGNFLATGFAPRKARLSIYVMPGYSDFGPILTRLGKHAKGKSCLYLNKLPDADMEVLEELIRAAWPTSRGAGRCIRPRQTFGSVTLDRGPRRTACPPIPSPVSPLPPPVTSTWATCARR</sequence>
<organism evidence="3 4">
    <name type="scientific">Sulfitobacter porphyrae</name>
    <dbReference type="NCBI Taxonomy" id="1246864"/>
    <lineage>
        <taxon>Bacteria</taxon>
        <taxon>Pseudomonadati</taxon>
        <taxon>Pseudomonadota</taxon>
        <taxon>Alphaproteobacteria</taxon>
        <taxon>Rhodobacterales</taxon>
        <taxon>Roseobacteraceae</taxon>
        <taxon>Sulfitobacter</taxon>
    </lineage>
</organism>
<proteinExistence type="predicted"/>
<gene>
    <name evidence="3" type="ORF">ACFQFQ_18395</name>
</gene>
<feature type="transmembrane region" description="Helical" evidence="1">
    <location>
        <begin position="35"/>
        <end position="56"/>
    </location>
</feature>
<keyword evidence="1" id="KW-0472">Membrane</keyword>
<accession>A0ABW2B740</accession>
<evidence type="ECO:0000256" key="1">
    <source>
        <dbReference type="SAM" id="Phobius"/>
    </source>
</evidence>
<protein>
    <submittedName>
        <fullName evidence="3">DUF1801 domain-containing protein</fullName>
    </submittedName>
</protein>
<feature type="domain" description="YdhG-like" evidence="2">
    <location>
        <begin position="92"/>
        <end position="191"/>
    </location>
</feature>
<dbReference type="Proteomes" id="UP001596353">
    <property type="component" value="Unassembled WGS sequence"/>
</dbReference>
<evidence type="ECO:0000259" key="2">
    <source>
        <dbReference type="Pfam" id="PF08818"/>
    </source>
</evidence>
<name>A0ABW2B740_9RHOB</name>
<comment type="caution">
    <text evidence="3">The sequence shown here is derived from an EMBL/GenBank/DDBJ whole genome shotgun (WGS) entry which is preliminary data.</text>
</comment>
<dbReference type="EMBL" id="JBHSWG010000001">
    <property type="protein sequence ID" value="MFC6761011.1"/>
    <property type="molecule type" value="Genomic_DNA"/>
</dbReference>